<dbReference type="Gene3D" id="3.20.20.70">
    <property type="entry name" value="Aldolase class I"/>
    <property type="match status" value="1"/>
</dbReference>
<dbReference type="Pfam" id="PF00724">
    <property type="entry name" value="Oxidored_FMN"/>
    <property type="match status" value="1"/>
</dbReference>
<keyword evidence="5" id="KW-0560">Oxidoreductase</keyword>
<evidence type="ECO:0000256" key="2">
    <source>
        <dbReference type="ARBA" id="ARBA00022630"/>
    </source>
</evidence>
<dbReference type="EMBL" id="ABID01000101">
    <property type="protein sequence ID" value="EDQ02848.1"/>
    <property type="molecule type" value="Genomic_DNA"/>
</dbReference>
<accession>A0ABP2D3V4</accession>
<keyword evidence="8" id="KW-1185">Reference proteome</keyword>
<name>A0ABP2D3V4_9RHOB</name>
<evidence type="ECO:0000256" key="5">
    <source>
        <dbReference type="ARBA" id="ARBA00023002"/>
    </source>
</evidence>
<dbReference type="InterPro" id="IPR044152">
    <property type="entry name" value="YqjM-like"/>
</dbReference>
<sequence length="128" mass="13861">WTQDGITPDEAVGFARALRARGCDFVDISSGGNTITKIPVGPGYQIATADRIRREIGISTMAVGMIRAPLHAEAIIATKQADLVAIGRGFLNNPRWPWHAAEELGVDLVVAPQYQYGATTVYRPTRGR</sequence>
<evidence type="ECO:0000256" key="3">
    <source>
        <dbReference type="ARBA" id="ARBA00022643"/>
    </source>
</evidence>
<comment type="cofactor">
    <cofactor evidence="1">
        <name>FMN</name>
        <dbReference type="ChEBI" id="CHEBI:58210"/>
    </cofactor>
</comment>
<organism evidence="7 8">
    <name type="scientific">Sulfitobacter indolifex HEL-45</name>
    <dbReference type="NCBI Taxonomy" id="391624"/>
    <lineage>
        <taxon>Bacteria</taxon>
        <taxon>Pseudomonadati</taxon>
        <taxon>Pseudomonadota</taxon>
        <taxon>Alphaproteobacteria</taxon>
        <taxon>Rhodobacterales</taxon>
        <taxon>Roseobacteraceae</taxon>
        <taxon>Sulfitobacter</taxon>
    </lineage>
</organism>
<proteinExistence type="predicted"/>
<dbReference type="PANTHER" id="PTHR43303">
    <property type="entry name" value="NADPH DEHYDROGENASE C23G7.10C-RELATED"/>
    <property type="match status" value="1"/>
</dbReference>
<feature type="domain" description="NADH:flavin oxidoreductase/NADH oxidase N-terminal" evidence="6">
    <location>
        <begin position="39"/>
        <end position="104"/>
    </location>
</feature>
<dbReference type="PANTHER" id="PTHR43303:SF4">
    <property type="entry name" value="NADPH DEHYDROGENASE C23G7.10C-RELATED"/>
    <property type="match status" value="1"/>
</dbReference>
<evidence type="ECO:0000313" key="8">
    <source>
        <dbReference type="Proteomes" id="UP000003257"/>
    </source>
</evidence>
<dbReference type="InterPro" id="IPR013785">
    <property type="entry name" value="Aldolase_TIM"/>
</dbReference>
<evidence type="ECO:0000259" key="6">
    <source>
        <dbReference type="Pfam" id="PF00724"/>
    </source>
</evidence>
<protein>
    <submittedName>
        <fullName evidence="7">NADH:flavin oxidoreductase</fullName>
    </submittedName>
</protein>
<gene>
    <name evidence="7" type="ORF">OIHEL45_20831</name>
</gene>
<reference evidence="7 8" key="1">
    <citation type="submission" date="2007-11" db="EMBL/GenBank/DDBJ databases">
        <authorList>
            <person name="Wagner-Dobler I."/>
            <person name="Ferriera S."/>
            <person name="Johnson J."/>
            <person name="Kravitz S."/>
            <person name="Beeson K."/>
            <person name="Sutton G."/>
            <person name="Rogers Y.-H."/>
            <person name="Friedman R."/>
            <person name="Frazier M."/>
            <person name="Venter J.C."/>
        </authorList>
    </citation>
    <scope>NUCLEOTIDE SEQUENCE [LARGE SCALE GENOMIC DNA]</scope>
    <source>
        <strain evidence="7 8">HEL-45</strain>
    </source>
</reference>
<evidence type="ECO:0000256" key="4">
    <source>
        <dbReference type="ARBA" id="ARBA00022857"/>
    </source>
</evidence>
<evidence type="ECO:0000313" key="7">
    <source>
        <dbReference type="EMBL" id="EDQ02848.1"/>
    </source>
</evidence>
<dbReference type="Proteomes" id="UP000003257">
    <property type="component" value="Unassembled WGS sequence"/>
</dbReference>
<keyword evidence="3" id="KW-0288">FMN</keyword>
<keyword evidence="4" id="KW-0521">NADP</keyword>
<dbReference type="InterPro" id="IPR001155">
    <property type="entry name" value="OxRdtase_FMN_N"/>
</dbReference>
<comment type="caution">
    <text evidence="7">The sequence shown here is derived from an EMBL/GenBank/DDBJ whole genome shotgun (WGS) entry which is preliminary data.</text>
</comment>
<feature type="non-terminal residue" evidence="7">
    <location>
        <position position="1"/>
    </location>
</feature>
<evidence type="ECO:0000256" key="1">
    <source>
        <dbReference type="ARBA" id="ARBA00001917"/>
    </source>
</evidence>
<dbReference type="SUPFAM" id="SSF51395">
    <property type="entry name" value="FMN-linked oxidoreductases"/>
    <property type="match status" value="1"/>
</dbReference>
<keyword evidence="2" id="KW-0285">Flavoprotein</keyword>